<dbReference type="SUPFAM" id="SSF57938">
    <property type="entry name" value="DnaJ/Hsp40 cysteine-rich domain"/>
    <property type="match status" value="1"/>
</dbReference>
<dbReference type="GO" id="GO:0006355">
    <property type="term" value="P:regulation of DNA-templated transcription"/>
    <property type="evidence" value="ECO:0007669"/>
    <property type="project" value="InterPro"/>
</dbReference>
<keyword evidence="1" id="KW-0805">Transcription regulation</keyword>
<dbReference type="InterPro" id="IPR038500">
    <property type="entry name" value="Antitermination_sf"/>
</dbReference>
<keyword evidence="2" id="KW-0238">DNA-binding</keyword>
<evidence type="ECO:0000256" key="2">
    <source>
        <dbReference type="ARBA" id="ARBA00023125"/>
    </source>
</evidence>
<dbReference type="Proteomes" id="UP000030351">
    <property type="component" value="Unassembled WGS sequence"/>
</dbReference>
<keyword evidence="3" id="KW-0804">Transcription</keyword>
<dbReference type="OrthoDB" id="6572202at2"/>
<evidence type="ECO:0000256" key="1">
    <source>
        <dbReference type="ARBA" id="ARBA00023015"/>
    </source>
</evidence>
<comment type="caution">
    <text evidence="4">The sequence shown here is derived from an EMBL/GenBank/DDBJ whole genome shotgun (WGS) entry which is preliminary data.</text>
</comment>
<dbReference type="InterPro" id="IPR003222">
    <property type="entry name" value="Antitermntn"/>
</dbReference>
<accession>A0A0A3YXA7</accession>
<dbReference type="STRING" id="371042.NG99_16955"/>
<evidence type="ECO:0000256" key="3">
    <source>
        <dbReference type="ARBA" id="ARBA00023163"/>
    </source>
</evidence>
<dbReference type="HAMAP" id="MF_04158">
    <property type="entry name" value="Antitermination_lambda"/>
    <property type="match status" value="1"/>
</dbReference>
<dbReference type="Gene3D" id="1.10.274.110">
    <property type="match status" value="2"/>
</dbReference>
<organism evidence="4 5">
    <name type="scientific">Erwinia typographi</name>
    <dbReference type="NCBI Taxonomy" id="371042"/>
    <lineage>
        <taxon>Bacteria</taxon>
        <taxon>Pseudomonadati</taxon>
        <taxon>Pseudomonadota</taxon>
        <taxon>Gammaproteobacteria</taxon>
        <taxon>Enterobacterales</taxon>
        <taxon>Erwiniaceae</taxon>
        <taxon>Erwinia</taxon>
    </lineage>
</organism>
<sequence length="260" mass="28801">MKLESAVKYFSPKSQAFTDSSRATATDNLTGTDLMGAIGMCQSKSPFGMAAYMAKTGVSNDDRYRTIEQLLSYAHRTVPKLVAKAAGSQLGKCLVVLSKLAFEEYSRSAATTSNCQHCSGTGFNKVQRDVVKYAGYVNSFTGEEVIAPRTETELVEERCQHCAGKGKVTARCRCNGTGRVRDLAESARQGAPVDRECERCSGRGFKRMPGTRAYRAVSVMIPDLNERTWNRNWRPFFEKLVAKCEIEENHADAEFSKITR</sequence>
<dbReference type="GO" id="GO:0003677">
    <property type="term" value="F:DNA binding"/>
    <property type="evidence" value="ECO:0007669"/>
    <property type="project" value="UniProtKB-KW"/>
</dbReference>
<dbReference type="AlphaFoldDB" id="A0A0A3YXA7"/>
<proteinExistence type="inferred from homology"/>
<reference evidence="4 5" key="1">
    <citation type="submission" date="2014-10" db="EMBL/GenBank/DDBJ databases">
        <title>Genome sequence of Erwinia typographi M043b.</title>
        <authorList>
            <person name="Chan K.-G."/>
            <person name="Tan W.-S."/>
        </authorList>
    </citation>
    <scope>NUCLEOTIDE SEQUENCE [LARGE SCALE GENOMIC DNA]</scope>
    <source>
        <strain evidence="4 5">M043b</strain>
    </source>
</reference>
<evidence type="ECO:0000313" key="5">
    <source>
        <dbReference type="Proteomes" id="UP000030351"/>
    </source>
</evidence>
<keyword evidence="5" id="KW-1185">Reference proteome</keyword>
<dbReference type="EMBL" id="JRUQ01000048">
    <property type="protein sequence ID" value="KGT91255.1"/>
    <property type="molecule type" value="Genomic_DNA"/>
</dbReference>
<dbReference type="RefSeq" id="WP_034895502.1">
    <property type="nucleotide sequence ID" value="NZ_JRUQ01000048.1"/>
</dbReference>
<dbReference type="Pfam" id="PF03589">
    <property type="entry name" value="Antiterm"/>
    <property type="match status" value="2"/>
</dbReference>
<name>A0A0A3YXA7_9GAMM</name>
<protein>
    <submittedName>
        <fullName evidence="4">Molecular chaperone</fullName>
    </submittedName>
</protein>
<dbReference type="eggNOG" id="COG0484">
    <property type="taxonomic scope" value="Bacteria"/>
</dbReference>
<gene>
    <name evidence="4" type="ORF">NG99_16955</name>
</gene>
<dbReference type="InterPro" id="IPR036410">
    <property type="entry name" value="HSP_DnaJ_Cys-rich_dom_sf"/>
</dbReference>
<evidence type="ECO:0000313" key="4">
    <source>
        <dbReference type="EMBL" id="KGT91255.1"/>
    </source>
</evidence>